<proteinExistence type="predicted"/>
<keyword evidence="1" id="KW-0812">Transmembrane</keyword>
<feature type="transmembrane region" description="Helical" evidence="1">
    <location>
        <begin position="12"/>
        <end position="41"/>
    </location>
</feature>
<sequence>MVEKMRVMFLPLKFIVLISVLFVPTDIGIILLLIGLLLIVIPKGGTILDYIISSGYMKSTAGIIYTVNRADREKAKADGFTSLSLAQSFSLKGKFPEYKE</sequence>
<organism evidence="2">
    <name type="scientific">viral metagenome</name>
    <dbReference type="NCBI Taxonomy" id="1070528"/>
    <lineage>
        <taxon>unclassified sequences</taxon>
        <taxon>metagenomes</taxon>
        <taxon>organismal metagenomes</taxon>
    </lineage>
</organism>
<gene>
    <name evidence="2" type="ORF">MM415A02966_0016</name>
</gene>
<keyword evidence="1" id="KW-1133">Transmembrane helix</keyword>
<accession>A0A6M3JPD0</accession>
<keyword evidence="1" id="KW-0472">Membrane</keyword>
<dbReference type="AlphaFoldDB" id="A0A6M3JPD0"/>
<reference evidence="2" key="1">
    <citation type="submission" date="2020-03" db="EMBL/GenBank/DDBJ databases">
        <title>The deep terrestrial virosphere.</title>
        <authorList>
            <person name="Holmfeldt K."/>
            <person name="Nilsson E."/>
            <person name="Simone D."/>
            <person name="Lopez-Fernandez M."/>
            <person name="Wu X."/>
            <person name="de Brujin I."/>
            <person name="Lundin D."/>
            <person name="Andersson A."/>
            <person name="Bertilsson S."/>
            <person name="Dopson M."/>
        </authorList>
    </citation>
    <scope>NUCLEOTIDE SEQUENCE</scope>
    <source>
        <strain evidence="2">MM415A02966</strain>
    </source>
</reference>
<protein>
    <submittedName>
        <fullName evidence="2">Uncharacterized protein</fullName>
    </submittedName>
</protein>
<evidence type="ECO:0000256" key="1">
    <source>
        <dbReference type="SAM" id="Phobius"/>
    </source>
</evidence>
<dbReference type="EMBL" id="MT141913">
    <property type="protein sequence ID" value="QJA71964.1"/>
    <property type="molecule type" value="Genomic_DNA"/>
</dbReference>
<name>A0A6M3JPD0_9ZZZZ</name>
<evidence type="ECO:0000313" key="2">
    <source>
        <dbReference type="EMBL" id="QJA71964.1"/>
    </source>
</evidence>